<dbReference type="PROSITE" id="PS50011">
    <property type="entry name" value="PROTEIN_KINASE_DOM"/>
    <property type="match status" value="1"/>
</dbReference>
<dbReference type="SUPFAM" id="SSF48452">
    <property type="entry name" value="TPR-like"/>
    <property type="match status" value="1"/>
</dbReference>
<evidence type="ECO:0000256" key="3">
    <source>
        <dbReference type="ARBA" id="ARBA00022777"/>
    </source>
</evidence>
<dbReference type="PANTHER" id="PTHR43289:SF6">
    <property type="entry name" value="SERINE_THREONINE-PROTEIN KINASE NEKL-3"/>
    <property type="match status" value="1"/>
</dbReference>
<dbReference type="CDD" id="cd14014">
    <property type="entry name" value="STKc_PknB_like"/>
    <property type="match status" value="1"/>
</dbReference>
<proteinExistence type="predicted"/>
<evidence type="ECO:0000256" key="2">
    <source>
        <dbReference type="ARBA" id="ARBA00022741"/>
    </source>
</evidence>
<evidence type="ECO:0000313" key="8">
    <source>
        <dbReference type="EMBL" id="MFC3114403.1"/>
    </source>
</evidence>
<gene>
    <name evidence="8" type="ORF">ACFODX_02470</name>
</gene>
<dbReference type="Gene3D" id="1.10.510.10">
    <property type="entry name" value="Transferase(Phosphotransferase) domain 1"/>
    <property type="match status" value="1"/>
</dbReference>
<keyword evidence="4 6" id="KW-0067">ATP-binding</keyword>
<sequence>MIGHYQLLESIGRGGMGLVYRARDTRLERDVAVKCLRTELFINSHAEFEGHYIERFKREALLLAKLNHPNIVQIYDFIEAPEQLALVMELVDGQNLQTYLREHLAPMSQRLQWLAQIAEGLAIAHDAGIIHRDLKAENILINKRGQAKITDLGIAKSQDFNATLTDHVAGSYCSMSPEQAMGESIGFKSDLFSLGILAYQLLCGAHPFGDTSNKLQIMQRIISHAPTPPQQHNPTLPAEFVDLLGQLLSKDPNKRPDNTHWVAAQFKKLSAMNLQDNSASDDTQALAMPHSNTNNNHITRSAGTQDHPTFETRFVAMPIATKISAWQKLKSHIAANAITFGSLAISLLIVTGVAVWQLQPKPPKYVAVIPPKLTAEGMQESQQELVKGAVYDAIQQSLIQLNGYHLIPEDEITATNGNNETVLKATGADELITTEVRCKVEFCSATISRLRTDKHSNKDRLIVADTKTIDVLTENLLVLAGTIQSTLGNIYKSELYNSFVDISESEYTQLLTINTRYIQSGASIDLLDQLDQLNRNTKLMSMAQTLYTEIGLDLHHETRLNSILERIQNNLVEGNTRQEKIAYFYNTFYLSIEKEDFTAAENALLQLKKLAINQSSINELYGYSMIARNEYALAIEYYTKAVSAKKSASNITALSNAYRYAGDLQLAKQFINESLAISPENHKTHSLKGLIALLEGDINAAINSFEVIAKKNPTDIYNMGNLGLCYTLNGNYEKAIDVFSSLEKADPGNLSHTLNKADAYDLAKEHLKAQETYNIITNKINASTKNSHDFIMLAQAYAHLGEFDAALRSLKDLETTDPENIQTPYTAALVHTLAGNKSAATFNISLSLKTGMHAVWFKFPWFDGLCTTENFNTLMSDAGARDRCSNINLSR</sequence>
<evidence type="ECO:0000313" key="9">
    <source>
        <dbReference type="Proteomes" id="UP001595555"/>
    </source>
</evidence>
<dbReference type="Gene3D" id="1.25.40.10">
    <property type="entry name" value="Tetratricopeptide repeat domain"/>
    <property type="match status" value="1"/>
</dbReference>
<dbReference type="InterPro" id="IPR011009">
    <property type="entry name" value="Kinase-like_dom_sf"/>
</dbReference>
<evidence type="ECO:0000259" key="7">
    <source>
        <dbReference type="PROSITE" id="PS50011"/>
    </source>
</evidence>
<feature type="binding site" evidence="6">
    <location>
        <position position="34"/>
    </location>
    <ligand>
        <name>ATP</name>
        <dbReference type="ChEBI" id="CHEBI:30616"/>
    </ligand>
</feature>
<dbReference type="InterPro" id="IPR000719">
    <property type="entry name" value="Prot_kinase_dom"/>
</dbReference>
<dbReference type="SMART" id="SM00220">
    <property type="entry name" value="S_TKc"/>
    <property type="match status" value="1"/>
</dbReference>
<keyword evidence="9" id="KW-1185">Reference proteome</keyword>
<keyword evidence="2 6" id="KW-0547">Nucleotide-binding</keyword>
<feature type="repeat" description="TPR" evidence="5">
    <location>
        <begin position="716"/>
        <end position="749"/>
    </location>
</feature>
<dbReference type="PROSITE" id="PS50005">
    <property type="entry name" value="TPR"/>
    <property type="match status" value="3"/>
</dbReference>
<dbReference type="PANTHER" id="PTHR43289">
    <property type="entry name" value="MITOGEN-ACTIVATED PROTEIN KINASE KINASE KINASE 20-RELATED"/>
    <property type="match status" value="1"/>
</dbReference>
<dbReference type="EMBL" id="JBHRTF010000002">
    <property type="protein sequence ID" value="MFC3114403.1"/>
    <property type="molecule type" value="Genomic_DNA"/>
</dbReference>
<dbReference type="InterPro" id="IPR011990">
    <property type="entry name" value="TPR-like_helical_dom_sf"/>
</dbReference>
<evidence type="ECO:0000256" key="5">
    <source>
        <dbReference type="PROSITE-ProRule" id="PRU00339"/>
    </source>
</evidence>
<name>A0ABV7FCF4_9GAMM</name>
<dbReference type="InterPro" id="IPR017441">
    <property type="entry name" value="Protein_kinase_ATP_BS"/>
</dbReference>
<organism evidence="8 9">
    <name type="scientific">Cellvibrio fontiphilus</name>
    <dbReference type="NCBI Taxonomy" id="1815559"/>
    <lineage>
        <taxon>Bacteria</taxon>
        <taxon>Pseudomonadati</taxon>
        <taxon>Pseudomonadota</taxon>
        <taxon>Gammaproteobacteria</taxon>
        <taxon>Cellvibrionales</taxon>
        <taxon>Cellvibrionaceae</taxon>
        <taxon>Cellvibrio</taxon>
    </lineage>
</organism>
<comment type="caution">
    <text evidence="8">The sequence shown here is derived from an EMBL/GenBank/DDBJ whole genome shotgun (WGS) entry which is preliminary data.</text>
</comment>
<feature type="repeat" description="TPR" evidence="5">
    <location>
        <begin position="787"/>
        <end position="820"/>
    </location>
</feature>
<feature type="repeat" description="TPR" evidence="5">
    <location>
        <begin position="648"/>
        <end position="681"/>
    </location>
</feature>
<dbReference type="GO" id="GO:0016301">
    <property type="term" value="F:kinase activity"/>
    <property type="evidence" value="ECO:0007669"/>
    <property type="project" value="UniProtKB-KW"/>
</dbReference>
<dbReference type="InterPro" id="IPR008271">
    <property type="entry name" value="Ser/Thr_kinase_AS"/>
</dbReference>
<keyword evidence="5" id="KW-0802">TPR repeat</keyword>
<dbReference type="PROSITE" id="PS00107">
    <property type="entry name" value="PROTEIN_KINASE_ATP"/>
    <property type="match status" value="1"/>
</dbReference>
<dbReference type="Proteomes" id="UP001595555">
    <property type="component" value="Unassembled WGS sequence"/>
</dbReference>
<accession>A0ABV7FCF4</accession>
<reference evidence="9" key="1">
    <citation type="journal article" date="2019" name="Int. J. Syst. Evol. Microbiol.">
        <title>The Global Catalogue of Microorganisms (GCM) 10K type strain sequencing project: providing services to taxonomists for standard genome sequencing and annotation.</title>
        <authorList>
            <consortium name="The Broad Institute Genomics Platform"/>
            <consortium name="The Broad Institute Genome Sequencing Center for Infectious Disease"/>
            <person name="Wu L."/>
            <person name="Ma J."/>
        </authorList>
    </citation>
    <scope>NUCLEOTIDE SEQUENCE [LARGE SCALE GENOMIC DNA]</scope>
    <source>
        <strain evidence="9">KCTC 52237</strain>
    </source>
</reference>
<dbReference type="Pfam" id="PF00069">
    <property type="entry name" value="Pkinase"/>
    <property type="match status" value="1"/>
</dbReference>
<keyword evidence="1" id="KW-0808">Transferase</keyword>
<protein>
    <submittedName>
        <fullName evidence="8">Protein kinase</fullName>
    </submittedName>
</protein>
<evidence type="ECO:0000256" key="6">
    <source>
        <dbReference type="PROSITE-ProRule" id="PRU10141"/>
    </source>
</evidence>
<dbReference type="PROSITE" id="PS00108">
    <property type="entry name" value="PROTEIN_KINASE_ST"/>
    <property type="match status" value="1"/>
</dbReference>
<dbReference type="SUPFAM" id="SSF56112">
    <property type="entry name" value="Protein kinase-like (PK-like)"/>
    <property type="match status" value="1"/>
</dbReference>
<evidence type="ECO:0000256" key="4">
    <source>
        <dbReference type="ARBA" id="ARBA00022840"/>
    </source>
</evidence>
<dbReference type="RefSeq" id="WP_378116944.1">
    <property type="nucleotide sequence ID" value="NZ_JBHRTF010000002.1"/>
</dbReference>
<evidence type="ECO:0000256" key="1">
    <source>
        <dbReference type="ARBA" id="ARBA00022679"/>
    </source>
</evidence>
<dbReference type="InterPro" id="IPR019734">
    <property type="entry name" value="TPR_rpt"/>
</dbReference>
<feature type="domain" description="Protein kinase" evidence="7">
    <location>
        <begin position="5"/>
        <end position="267"/>
    </location>
</feature>
<keyword evidence="3 8" id="KW-0418">Kinase</keyword>
<dbReference type="SMART" id="SM00028">
    <property type="entry name" value="TPR"/>
    <property type="match status" value="4"/>
</dbReference>